<dbReference type="EMBL" id="CAAE01014944">
    <property type="protein sequence ID" value="CAG06263.1"/>
    <property type="molecule type" value="Genomic_DNA"/>
</dbReference>
<dbReference type="PANTHER" id="PTHR46221:SF10">
    <property type="entry name" value="FERM AND PDZ DOMAIN-CONTAINING 1B"/>
    <property type="match status" value="1"/>
</dbReference>
<dbReference type="CDD" id="cd13183">
    <property type="entry name" value="FERM_C_FRMPD1_FRMPD3_FRMPD4"/>
    <property type="match status" value="1"/>
</dbReference>
<dbReference type="Gene3D" id="1.20.80.10">
    <property type="match status" value="1"/>
</dbReference>
<sequence length="975" mass="106068">GSPADGILFPGDQVLQINDTVLEDLSKEQVENILSPEICAEEISADVLVLQNPKSSIMSAEKRARLRSNPVKVRFAEEVVVNGHTQGNSLLFLPNVLKVYLENGQTKAFKFDNTTTVKDIVLTLKDKLSIRAIEYFALVLEQQYSITKLLLLHEDELIQKVVQKKDSHDYRCLFRVSFIPRDPADLLQDDRTAFEYLFLQSVGDVLQERFAVEMKCNTALRLAALHMHERLDSCGHTRTSIKSITKEFGLESFISPTLLSNMREKDLRKAISYHLKKIQSLLEPRQKVISATQARLAYLTQLGELISYGGRSYTATMMLQDREVLVSLLVGAKYGMSQVINHKLNVISTLVEFSSISRVELLSESDKVSLLRISLHDMKPFALLMDSLAAKDLGCLLGGYYKLLVDPTVSVFRLGRPKVRVHRIPAEEGVCGRFSVIEGVCYESLSSVGCLESKETGRAGSGSDLRTSSSSLGGRLPASSLRGRIQALPWYMTRSQEILGNLDYPSSSSINGDTSGFGSGLSVASGLSDLNKTPVKEKENANFKSGAKGSFFEDGAEVVIATIKDAEEVTTYMKKANGTNSSHLNLSSRENHVVHRGSVSSEQPQSRPHSAVGLGGVCSTQVGGDSPTSSYADSTPPQQHREACGCRTVYANCFSGDTEDSISFDEELTVYEFSRRTNPKPARPVPASSPTTPCPNPNLLSLLRDNPRPLSTFSTASSEISPLVSCPVSPTSSGGCPLRSLTNKNYGGLKGGFASLRQDIDHLLLVLEKGFLEQPQESRQGITDLNHNGMEETTNQALNLNCTGTSTAAMTEAERTLLQAEARRLASGCQRATRVGWAPDEALRSLSNSFNALVQLSKACLRRNSCTGCGVCQNTGAALRADDEDRQEPMDKLKEIVGLYKEFVGAVEAAGTGARFGAKASGQTGSGQGEGESDGVRLLAKHCNVLISSVFALTQLFRTCTLSTTDTPGHVPLNF</sequence>
<reference evidence="4 6" key="1">
    <citation type="journal article" date="2004" name="Nature">
        <title>Genome duplication in the teleost fish Tetraodon nigroviridis reveals the early vertebrate proto-karyotype.</title>
        <authorList>
            <person name="Jaillon O."/>
            <person name="Aury J.-M."/>
            <person name="Brunet F."/>
            <person name="Petit J.-L."/>
            <person name="Stange-Thomann N."/>
            <person name="Mauceli E."/>
            <person name="Bouneau L."/>
            <person name="Fischer C."/>
            <person name="Ozouf-Costaz C."/>
            <person name="Bernot A."/>
            <person name="Nicaud S."/>
            <person name="Jaffe D."/>
            <person name="Fisher S."/>
            <person name="Lutfalla G."/>
            <person name="Dossat C."/>
            <person name="Segurens B."/>
            <person name="Dasilva C."/>
            <person name="Salanoubat M."/>
            <person name="Levy M."/>
            <person name="Boudet N."/>
            <person name="Castellano S."/>
            <person name="Anthouard V."/>
            <person name="Jubin C."/>
            <person name="Castelli V."/>
            <person name="Katinka M."/>
            <person name="Vacherie B."/>
            <person name="Biemont C."/>
            <person name="Skalli Z."/>
            <person name="Cattolico L."/>
            <person name="Poulain J."/>
            <person name="De Berardinis V."/>
            <person name="Cruaud C."/>
            <person name="Duprat S."/>
            <person name="Brottier P."/>
            <person name="Coutanceau J.-P."/>
            <person name="Gouzy J."/>
            <person name="Parra G."/>
            <person name="Lardier G."/>
            <person name="Chapple C."/>
            <person name="McKernan K.J."/>
            <person name="McEwan P."/>
            <person name="Bosak S."/>
            <person name="Kellis M."/>
            <person name="Volff J.-N."/>
            <person name="Guigo R."/>
            <person name="Zody M.C."/>
            <person name="Mesirov J."/>
            <person name="Lindblad-Toh K."/>
            <person name="Birren B."/>
            <person name="Nusbaum C."/>
            <person name="Kahn D."/>
            <person name="Robinson-Rechavi M."/>
            <person name="Laudet V."/>
            <person name="Schachter V."/>
            <person name="Quetier F."/>
            <person name="Saurin W."/>
            <person name="Scarpelli C."/>
            <person name="Wincker P."/>
            <person name="Lander E.S."/>
            <person name="Weissenbach J."/>
            <person name="Roest Crollius H."/>
        </authorList>
    </citation>
    <scope>NUCLEOTIDE SEQUENCE [LARGE SCALE GENOMIC DNA]</scope>
</reference>
<evidence type="ECO:0000259" key="3">
    <source>
        <dbReference type="PROSITE" id="PS50106"/>
    </source>
</evidence>
<dbReference type="PANTHER" id="PTHR46221">
    <property type="entry name" value="FERM AND PDZ DOMAIN-CONTAINING PROTEIN FAMILY MEMBER"/>
    <property type="match status" value="1"/>
</dbReference>
<feature type="compositionally biased region" description="Polar residues" evidence="1">
    <location>
        <begin position="598"/>
        <end position="608"/>
    </location>
</feature>
<dbReference type="Gene3D" id="3.10.20.90">
    <property type="entry name" value="Phosphatidylinositol 3-kinase Catalytic Subunit, Chain A, domain 1"/>
    <property type="match status" value="1"/>
</dbReference>
<dbReference type="InterPro" id="IPR001478">
    <property type="entry name" value="PDZ"/>
</dbReference>
<dbReference type="PROSITE" id="PS50057">
    <property type="entry name" value="FERM_3"/>
    <property type="match status" value="1"/>
</dbReference>
<dbReference type="Pfam" id="PF21989">
    <property type="entry name" value="RA_2"/>
    <property type="match status" value="1"/>
</dbReference>
<keyword evidence="6" id="KW-1185">Reference proteome</keyword>
<dbReference type="GeneTree" id="ENSGT00950000183035"/>
<dbReference type="STRING" id="99883.ENSTNIP00000017227"/>
<feature type="region of interest" description="Disordered" evidence="1">
    <location>
        <begin position="595"/>
        <end position="638"/>
    </location>
</feature>
<dbReference type="Gene3D" id="2.30.42.10">
    <property type="match status" value="1"/>
</dbReference>
<proteinExistence type="predicted"/>
<feature type="compositionally biased region" description="Low complexity" evidence="1">
    <location>
        <begin position="461"/>
        <end position="474"/>
    </location>
</feature>
<accession>Q4RZB9</accession>
<evidence type="ECO:0000313" key="6">
    <source>
        <dbReference type="Proteomes" id="UP000007303"/>
    </source>
</evidence>
<evidence type="ECO:0000313" key="5">
    <source>
        <dbReference type="Ensembl" id="ENSTNIP00000017227.1"/>
    </source>
</evidence>
<evidence type="ECO:0000259" key="2">
    <source>
        <dbReference type="PROSITE" id="PS50057"/>
    </source>
</evidence>
<dbReference type="FunFam" id="2.30.29.30:FF:000066">
    <property type="entry name" value="FERM and PDZ domain-containing protein 4"/>
    <property type="match status" value="1"/>
</dbReference>
<dbReference type="SUPFAM" id="SSF47031">
    <property type="entry name" value="Second domain of FERM"/>
    <property type="match status" value="1"/>
</dbReference>
<dbReference type="InterPro" id="IPR011993">
    <property type="entry name" value="PH-like_dom_sf"/>
</dbReference>
<dbReference type="InterPro" id="IPR014352">
    <property type="entry name" value="FERM/acyl-CoA-bd_prot_sf"/>
</dbReference>
<dbReference type="InterPro" id="IPR035963">
    <property type="entry name" value="FERM_2"/>
</dbReference>
<dbReference type="SUPFAM" id="SSF54236">
    <property type="entry name" value="Ubiquitin-like"/>
    <property type="match status" value="1"/>
</dbReference>
<feature type="domain" description="FERM" evidence="2">
    <location>
        <begin position="95"/>
        <end position="408"/>
    </location>
</feature>
<evidence type="ECO:0000313" key="4">
    <source>
        <dbReference type="EMBL" id="CAG06263.1"/>
    </source>
</evidence>
<feature type="domain" description="PDZ" evidence="3">
    <location>
        <begin position="1"/>
        <end position="34"/>
    </location>
</feature>
<reference evidence="5" key="3">
    <citation type="submission" date="2025-05" db="UniProtKB">
        <authorList>
            <consortium name="Ensembl"/>
        </authorList>
    </citation>
    <scope>IDENTIFICATION</scope>
</reference>
<dbReference type="OrthoDB" id="5859304at2759"/>
<dbReference type="SUPFAM" id="SSF50729">
    <property type="entry name" value="PH domain-like"/>
    <property type="match status" value="1"/>
</dbReference>
<dbReference type="HOGENOM" id="CLU_304760_0_0_1"/>
<dbReference type="InterPro" id="IPR019748">
    <property type="entry name" value="FERM_central"/>
</dbReference>
<feature type="region of interest" description="Disordered" evidence="1">
    <location>
        <begin position="454"/>
        <end position="474"/>
    </location>
</feature>
<dbReference type="Gene3D" id="2.30.29.30">
    <property type="entry name" value="Pleckstrin-homology domain (PH domain)/Phosphotyrosine-binding domain (PTB)"/>
    <property type="match status" value="1"/>
</dbReference>
<dbReference type="SUPFAM" id="SSF50156">
    <property type="entry name" value="PDZ domain-like"/>
    <property type="match status" value="1"/>
</dbReference>
<dbReference type="Pfam" id="PF00373">
    <property type="entry name" value="FERM_M"/>
    <property type="match status" value="1"/>
</dbReference>
<reference evidence="4" key="2">
    <citation type="submission" date="2004-02" db="EMBL/GenBank/DDBJ databases">
        <authorList>
            <consortium name="Genoscope"/>
            <consortium name="Whitehead Institute Centre for Genome Research"/>
        </authorList>
    </citation>
    <scope>NUCLEOTIDE SEQUENCE</scope>
</reference>
<dbReference type="KEGG" id="tng:GSTEN00026556G001"/>
<dbReference type="SMART" id="SM00295">
    <property type="entry name" value="B41"/>
    <property type="match status" value="1"/>
</dbReference>
<dbReference type="InterPro" id="IPR029071">
    <property type="entry name" value="Ubiquitin-like_domsf"/>
</dbReference>
<dbReference type="InterPro" id="IPR019749">
    <property type="entry name" value="Band_41_domain"/>
</dbReference>
<name>Q4RZB9_TETNG</name>
<dbReference type="InterPro" id="IPR000299">
    <property type="entry name" value="FERM_domain"/>
</dbReference>
<feature type="non-terminal residue" evidence="4">
    <location>
        <position position="975"/>
    </location>
</feature>
<dbReference type="InterPro" id="IPR041779">
    <property type="entry name" value="FRMPD1/3/4_FERM_C"/>
</dbReference>
<dbReference type="PROSITE" id="PS50106">
    <property type="entry name" value="PDZ"/>
    <property type="match status" value="1"/>
</dbReference>
<dbReference type="Proteomes" id="UP000007303">
    <property type="component" value="Unassembled WGS sequence"/>
</dbReference>
<feature type="region of interest" description="Disordered" evidence="1">
    <location>
        <begin position="676"/>
        <end position="698"/>
    </location>
</feature>
<evidence type="ECO:0000256" key="1">
    <source>
        <dbReference type="SAM" id="MobiDB-lite"/>
    </source>
</evidence>
<dbReference type="InterPro" id="IPR036034">
    <property type="entry name" value="PDZ_sf"/>
</dbReference>
<feature type="compositionally biased region" description="Polar residues" evidence="1">
    <location>
        <begin position="618"/>
        <end position="638"/>
    </location>
</feature>
<dbReference type="Ensembl" id="ENSTNIT00000017444.1">
    <property type="protein sequence ID" value="ENSTNIP00000017227.1"/>
    <property type="gene ID" value="ENSTNIG00000014214.1"/>
</dbReference>
<organism evidence="4">
    <name type="scientific">Tetraodon nigroviridis</name>
    <name type="common">Spotted green pufferfish</name>
    <name type="synonym">Chelonodon nigroviridis</name>
    <dbReference type="NCBI Taxonomy" id="99883"/>
    <lineage>
        <taxon>Eukaryota</taxon>
        <taxon>Metazoa</taxon>
        <taxon>Chordata</taxon>
        <taxon>Craniata</taxon>
        <taxon>Vertebrata</taxon>
        <taxon>Euteleostomi</taxon>
        <taxon>Actinopterygii</taxon>
        <taxon>Neopterygii</taxon>
        <taxon>Teleostei</taxon>
        <taxon>Neoteleostei</taxon>
        <taxon>Acanthomorphata</taxon>
        <taxon>Eupercaria</taxon>
        <taxon>Tetraodontiformes</taxon>
        <taxon>Tetradontoidea</taxon>
        <taxon>Tetraodontidae</taxon>
        <taxon>Tetraodon</taxon>
    </lineage>
</organism>
<dbReference type="FunFam" id="3.10.20.90:FF:000203">
    <property type="entry name" value="FERM and PDZ domain containing 1"/>
    <property type="match status" value="1"/>
</dbReference>
<protein>
    <submittedName>
        <fullName evidence="4">(spotted green pufferfish) hypothetical protein</fullName>
    </submittedName>
    <submittedName>
        <fullName evidence="5">FERM and PDZ domain containing 1b</fullName>
    </submittedName>
</protein>
<dbReference type="AlphaFoldDB" id="Q4RZB9"/>
<dbReference type="CDD" id="cd14473">
    <property type="entry name" value="FERM_B-lobe"/>
    <property type="match status" value="1"/>
</dbReference>
<gene>
    <name evidence="4" type="ORF">GSTENG00026556001</name>
</gene>